<comment type="caution">
    <text evidence="1">The sequence shown here is derived from an EMBL/GenBank/DDBJ whole genome shotgun (WGS) entry which is preliminary data.</text>
</comment>
<dbReference type="EMBL" id="JAROKS010000004">
    <property type="protein sequence ID" value="KAK1804369.1"/>
    <property type="molecule type" value="Genomic_DNA"/>
</dbReference>
<reference evidence="1" key="1">
    <citation type="submission" date="2023-03" db="EMBL/GenBank/DDBJ databases">
        <title>Electrophorus voltai genome.</title>
        <authorList>
            <person name="Bian C."/>
        </authorList>
    </citation>
    <scope>NUCLEOTIDE SEQUENCE</scope>
    <source>
        <strain evidence="1">CB-2022</strain>
        <tissue evidence="1">Muscle</tissue>
    </source>
</reference>
<proteinExistence type="predicted"/>
<evidence type="ECO:0000313" key="2">
    <source>
        <dbReference type="Proteomes" id="UP001239994"/>
    </source>
</evidence>
<organism evidence="1 2">
    <name type="scientific">Electrophorus voltai</name>
    <dbReference type="NCBI Taxonomy" id="2609070"/>
    <lineage>
        <taxon>Eukaryota</taxon>
        <taxon>Metazoa</taxon>
        <taxon>Chordata</taxon>
        <taxon>Craniata</taxon>
        <taxon>Vertebrata</taxon>
        <taxon>Euteleostomi</taxon>
        <taxon>Actinopterygii</taxon>
        <taxon>Neopterygii</taxon>
        <taxon>Teleostei</taxon>
        <taxon>Ostariophysi</taxon>
        <taxon>Gymnotiformes</taxon>
        <taxon>Gymnotoidei</taxon>
        <taxon>Gymnotidae</taxon>
        <taxon>Electrophorus</taxon>
    </lineage>
</organism>
<keyword evidence="2" id="KW-1185">Reference proteome</keyword>
<name>A0AAD8ZSH3_9TELE</name>
<accession>A0AAD8ZSH3</accession>
<gene>
    <name evidence="1" type="ORF">P4O66_020390</name>
</gene>
<dbReference type="AlphaFoldDB" id="A0AAD8ZSH3"/>
<sequence>MPFLRSRENNLVKWCDPAEPPSDTECDEERVKLLHAGLSHTFCLAVSLKFMKLSGGEARAFHVDMKAYSPGGITHASHVSLPPECCSPREPVGGAWHVSQRQSAGADQTTRHDVRAMPHSHLHHSPGICCCGPSPSTSVVCSNLQI</sequence>
<dbReference type="Proteomes" id="UP001239994">
    <property type="component" value="Unassembled WGS sequence"/>
</dbReference>
<protein>
    <submittedName>
        <fullName evidence="1">Uncharacterized protein</fullName>
    </submittedName>
</protein>
<evidence type="ECO:0000313" key="1">
    <source>
        <dbReference type="EMBL" id="KAK1804369.1"/>
    </source>
</evidence>